<gene>
    <name evidence="1" type="primary">fibpb</name>
    <name evidence="1" type="ORF">CEXT_805561</name>
</gene>
<comment type="caution">
    <text evidence="1">The sequence shown here is derived from an EMBL/GenBank/DDBJ whole genome shotgun (WGS) entry which is preliminary data.</text>
</comment>
<dbReference type="Proteomes" id="UP001054945">
    <property type="component" value="Unassembled WGS sequence"/>
</dbReference>
<sequence length="186" mass="22221">MYLTSNRFETNKKKLHYLTFDDFLYCANWMMCSWCCPKTDCSFEETSLEMDREFLLDLRDLKQVLDRDIYDDLKAYVLGVMKSKLPDKIYADLDSNLKSFTRAIVNIAYGLNHSKEARDLFADIVEKFVEPLRQSRWSERDVRNFLETFTAAAGHTHLFKSDLHLLEVWERYMSIMCRFIVKMYHS</sequence>
<dbReference type="PANTHER" id="PTHR13223">
    <property type="entry name" value="ACIDIC FIBROBLAST GROWTH FACTOR INTRACELLULAR BINDING PROTEIN"/>
    <property type="match status" value="1"/>
</dbReference>
<dbReference type="PANTHER" id="PTHR13223:SF2">
    <property type="entry name" value="ACIDIC FIBROBLAST GROWTH FACTOR INTRACELLULAR-BINDING PROTEIN"/>
    <property type="match status" value="1"/>
</dbReference>
<evidence type="ECO:0000313" key="2">
    <source>
        <dbReference type="Proteomes" id="UP001054945"/>
    </source>
</evidence>
<dbReference type="EMBL" id="BPLR01016016">
    <property type="protein sequence ID" value="GIY80523.1"/>
    <property type="molecule type" value="Genomic_DNA"/>
</dbReference>
<organism evidence="1 2">
    <name type="scientific">Caerostris extrusa</name>
    <name type="common">Bark spider</name>
    <name type="synonym">Caerostris bankana</name>
    <dbReference type="NCBI Taxonomy" id="172846"/>
    <lineage>
        <taxon>Eukaryota</taxon>
        <taxon>Metazoa</taxon>
        <taxon>Ecdysozoa</taxon>
        <taxon>Arthropoda</taxon>
        <taxon>Chelicerata</taxon>
        <taxon>Arachnida</taxon>
        <taxon>Araneae</taxon>
        <taxon>Araneomorphae</taxon>
        <taxon>Entelegynae</taxon>
        <taxon>Araneoidea</taxon>
        <taxon>Araneidae</taxon>
        <taxon>Caerostris</taxon>
    </lineage>
</organism>
<evidence type="ECO:0000313" key="1">
    <source>
        <dbReference type="EMBL" id="GIY80523.1"/>
    </source>
</evidence>
<protein>
    <submittedName>
        <fullName evidence="1">Acidic fibroblast growth factor intracellular-binding protein B</fullName>
    </submittedName>
</protein>
<name>A0AAV4WFZ7_CAEEX</name>
<dbReference type="GO" id="GO:0005634">
    <property type="term" value="C:nucleus"/>
    <property type="evidence" value="ECO:0007669"/>
    <property type="project" value="TreeGrafter"/>
</dbReference>
<dbReference type="InterPro" id="IPR008614">
    <property type="entry name" value="FIBP"/>
</dbReference>
<reference evidence="1 2" key="1">
    <citation type="submission" date="2021-06" db="EMBL/GenBank/DDBJ databases">
        <title>Caerostris extrusa draft genome.</title>
        <authorList>
            <person name="Kono N."/>
            <person name="Arakawa K."/>
        </authorList>
    </citation>
    <scope>NUCLEOTIDE SEQUENCE [LARGE SCALE GENOMIC DNA]</scope>
</reference>
<proteinExistence type="predicted"/>
<dbReference type="Pfam" id="PF05427">
    <property type="entry name" value="FIBP"/>
    <property type="match status" value="1"/>
</dbReference>
<keyword evidence="2" id="KW-1185">Reference proteome</keyword>
<accession>A0AAV4WFZ7</accession>
<dbReference type="AlphaFoldDB" id="A0AAV4WFZ7"/>